<organism evidence="6 7">
    <name type="scientific">Candidatus Chryseopegocella kryptomonas</name>
    <dbReference type="NCBI Taxonomy" id="1633643"/>
    <lineage>
        <taxon>Bacteria</taxon>
        <taxon>Pseudomonadati</taxon>
        <taxon>Candidatus Kryptoniota</taxon>
        <taxon>Candidatus Chryseopegocella</taxon>
    </lineage>
</organism>
<gene>
    <name evidence="6" type="ORF">JGI23_01332</name>
</gene>
<proteinExistence type="predicted"/>
<feature type="transmembrane region" description="Helical" evidence="5">
    <location>
        <begin position="188"/>
        <end position="210"/>
    </location>
</feature>
<keyword evidence="4 5" id="KW-0472">Membrane</keyword>
<dbReference type="AlphaFoldDB" id="A0A0P1NV44"/>
<dbReference type="RefSeq" id="WP_092350169.1">
    <property type="nucleotide sequence ID" value="NZ_CZVW01000013.1"/>
</dbReference>
<evidence type="ECO:0000256" key="1">
    <source>
        <dbReference type="ARBA" id="ARBA00004141"/>
    </source>
</evidence>
<dbReference type="Proteomes" id="UP000199197">
    <property type="component" value="Unassembled WGS sequence"/>
</dbReference>
<dbReference type="OrthoDB" id="5739025at2"/>
<feature type="transmembrane region" description="Helical" evidence="5">
    <location>
        <begin position="36"/>
        <end position="54"/>
    </location>
</feature>
<evidence type="ECO:0000256" key="4">
    <source>
        <dbReference type="ARBA" id="ARBA00023136"/>
    </source>
</evidence>
<dbReference type="Pfam" id="PF02535">
    <property type="entry name" value="Zip"/>
    <property type="match status" value="2"/>
</dbReference>
<accession>A0A0P1NV44</accession>
<evidence type="ECO:0000313" key="7">
    <source>
        <dbReference type="Proteomes" id="UP000199197"/>
    </source>
</evidence>
<feature type="transmembrane region" description="Helical" evidence="5">
    <location>
        <begin position="222"/>
        <end position="238"/>
    </location>
</feature>
<keyword evidence="2 5" id="KW-0812">Transmembrane</keyword>
<dbReference type="GO" id="GO:0016020">
    <property type="term" value="C:membrane"/>
    <property type="evidence" value="ECO:0007669"/>
    <property type="project" value="UniProtKB-SubCell"/>
</dbReference>
<evidence type="ECO:0000256" key="5">
    <source>
        <dbReference type="SAM" id="Phobius"/>
    </source>
</evidence>
<dbReference type="PANTHER" id="PTHR16950">
    <property type="entry name" value="ZINC TRANSPORTER SLC39A7 HISTIDINE-RICH MEMBRANE PROTEIN KE4"/>
    <property type="match status" value="1"/>
</dbReference>
<evidence type="ECO:0000256" key="3">
    <source>
        <dbReference type="ARBA" id="ARBA00022989"/>
    </source>
</evidence>
<keyword evidence="3 5" id="KW-1133">Transmembrane helix</keyword>
<keyword evidence="7" id="KW-1185">Reference proteome</keyword>
<protein>
    <submittedName>
        <fullName evidence="6">Zinc and cadmium transporter</fullName>
    </submittedName>
</protein>
<dbReference type="InterPro" id="IPR003689">
    <property type="entry name" value="ZIP"/>
</dbReference>
<dbReference type="PANTHER" id="PTHR16950:SF16">
    <property type="entry name" value="ZINC TRANSPORTER ZIP13"/>
    <property type="match status" value="1"/>
</dbReference>
<sequence length="239" mass="26592">MSTLFKIILANVFVSLFSLVGIIFVSVKEKLLDKILLWLVSFASGALIGVAFLHMIPRSIENNSKAIYFVVLGIVVFFLLEKFFYWRHCHEQKCEVHSFAYLNLIGDSFHNFIDGMVIAGSFVTDVNLGIITTLAVIVHEIPQELGDFGVLVHGGFNKKKALTLNFLTALFAVAGGIVGFIFTEKISFIRLNLVPFTAGGFIYVSLVDLVPELHRRFSLKESFVQLLLVISGISIFALL</sequence>
<feature type="transmembrane region" description="Helical" evidence="5">
    <location>
        <begin position="66"/>
        <end position="85"/>
    </location>
</feature>
<feature type="transmembrane region" description="Helical" evidence="5">
    <location>
        <begin position="6"/>
        <end position="27"/>
    </location>
</feature>
<name>A0A0P1NV44_9BACT</name>
<feature type="transmembrane region" description="Helical" evidence="5">
    <location>
        <begin position="162"/>
        <end position="182"/>
    </location>
</feature>
<evidence type="ECO:0000256" key="2">
    <source>
        <dbReference type="ARBA" id="ARBA00022692"/>
    </source>
</evidence>
<dbReference type="GO" id="GO:0006882">
    <property type="term" value="P:intracellular zinc ion homeostasis"/>
    <property type="evidence" value="ECO:0007669"/>
    <property type="project" value="TreeGrafter"/>
</dbReference>
<evidence type="ECO:0000313" key="6">
    <source>
        <dbReference type="EMBL" id="CUT02765.1"/>
    </source>
</evidence>
<comment type="subcellular location">
    <subcellularLocation>
        <location evidence="1">Membrane</location>
        <topology evidence="1">Multi-pass membrane protein</topology>
    </subcellularLocation>
</comment>
<dbReference type="EMBL" id="CZVW01000013">
    <property type="protein sequence ID" value="CUT02765.1"/>
    <property type="molecule type" value="Genomic_DNA"/>
</dbReference>
<dbReference type="GO" id="GO:0005385">
    <property type="term" value="F:zinc ion transmembrane transporter activity"/>
    <property type="evidence" value="ECO:0007669"/>
    <property type="project" value="TreeGrafter"/>
</dbReference>
<reference evidence="7" key="1">
    <citation type="submission" date="2015-11" db="EMBL/GenBank/DDBJ databases">
        <authorList>
            <person name="Varghese N."/>
        </authorList>
    </citation>
    <scope>NUCLEOTIDE SEQUENCE [LARGE SCALE GENOMIC DNA]</scope>
    <source>
        <strain evidence="7">JGI-23</strain>
    </source>
</reference>